<dbReference type="Proteomes" id="UP000238304">
    <property type="component" value="Chromosome"/>
</dbReference>
<evidence type="ECO:0008006" key="4">
    <source>
        <dbReference type="Google" id="ProtNLM"/>
    </source>
</evidence>
<dbReference type="Gene3D" id="1.25.40.10">
    <property type="entry name" value="Tetratricopeptide repeat domain"/>
    <property type="match status" value="2"/>
</dbReference>
<accession>A0ABM6TAJ1</accession>
<reference evidence="2 3" key="1">
    <citation type="submission" date="2018-02" db="EMBL/GenBank/DDBJ databases">
        <authorList>
            <person name="Holder M.E."/>
            <person name="Ajami N.J."/>
            <person name="Petrosino J.F."/>
        </authorList>
    </citation>
    <scope>NUCLEOTIDE SEQUENCE [LARGE SCALE GENOMIC DNA]</scope>
    <source>
        <strain evidence="2 3">ATCC 33285</strain>
    </source>
</reference>
<dbReference type="InterPro" id="IPR011990">
    <property type="entry name" value="TPR-like_helical_dom_sf"/>
</dbReference>
<feature type="repeat" description="TPR" evidence="1">
    <location>
        <begin position="234"/>
        <end position="267"/>
    </location>
</feature>
<protein>
    <recommendedName>
        <fullName evidence="4">Tetratricopeptide repeat protein</fullName>
    </recommendedName>
</protein>
<gene>
    <name evidence="2" type="ORF">C4H11_13400</name>
</gene>
<evidence type="ECO:0000313" key="3">
    <source>
        <dbReference type="Proteomes" id="UP000238304"/>
    </source>
</evidence>
<dbReference type="EMBL" id="CP027231">
    <property type="protein sequence ID" value="AVM53771.1"/>
    <property type="molecule type" value="Genomic_DNA"/>
</dbReference>
<dbReference type="SUPFAM" id="SSF48452">
    <property type="entry name" value="TPR-like"/>
    <property type="match status" value="3"/>
</dbReference>
<dbReference type="InterPro" id="IPR019734">
    <property type="entry name" value="TPR_rpt"/>
</dbReference>
<dbReference type="PANTHER" id="PTHR12558">
    <property type="entry name" value="CELL DIVISION CYCLE 16,23,27"/>
    <property type="match status" value="1"/>
</dbReference>
<proteinExistence type="predicted"/>
<sequence>MNKKNRISDREKELRKFASEYESLKANNKPRYLDVEDLVDLANWYAARHRYTTAIELVEYGLMIHPGDTSLLVELSYLFLDTQRTREAQDTCESIIEVSSEVIILKTNLLLKEGKVEEAEVLLNQMEDQDDIGNIIDVCYAYIDMGFPEKALPWLERARKLHADKEIYLATTGDYYFGMGEFEKAGVCFNQLIDINPYSAPYWMGLARCYFEQQMLDKAIEACDYALVSDEECADAYTIRGHAFFQLGNEEKAMENFLQAEKFGGLSSYFINYFIGMSNLAKGKWEEGYVLLEKAIQENTDYGSNPTTSSSLYAHAALCLHKMGKTTKAHRYCKTAYELNPADINTYLIEGRIYMEEGKYKKGAKKWDEAIKYAPYAETWYEIGQHSMEVNQFNYAKLAFEQVKQMNPDFEDINEKLAGLYVVLKDKENFMKYNSLCKHPLDWEKVEQLKQLLQDDGQDELTQIIKDIFDGLQ</sequence>
<evidence type="ECO:0000313" key="2">
    <source>
        <dbReference type="EMBL" id="AVM53771.1"/>
    </source>
</evidence>
<dbReference type="RefSeq" id="WP_106042748.1">
    <property type="nucleotide sequence ID" value="NZ_CP027231.1"/>
</dbReference>
<name>A0ABM6TAJ1_9BACE</name>
<evidence type="ECO:0000256" key="1">
    <source>
        <dbReference type="PROSITE-ProRule" id="PRU00339"/>
    </source>
</evidence>
<dbReference type="Pfam" id="PF12569">
    <property type="entry name" value="NatA_aux_su"/>
    <property type="match status" value="1"/>
</dbReference>
<dbReference type="InterPro" id="IPR021183">
    <property type="entry name" value="NatA_aux_su"/>
</dbReference>
<feature type="repeat" description="TPR" evidence="1">
    <location>
        <begin position="166"/>
        <end position="199"/>
    </location>
</feature>
<dbReference type="SMART" id="SM00028">
    <property type="entry name" value="TPR"/>
    <property type="match status" value="8"/>
</dbReference>
<keyword evidence="3" id="KW-1185">Reference proteome</keyword>
<keyword evidence="1" id="KW-0802">TPR repeat</keyword>
<organism evidence="2 3">
    <name type="scientific">Bacteroides zoogleoformans</name>
    <dbReference type="NCBI Taxonomy" id="28119"/>
    <lineage>
        <taxon>Bacteria</taxon>
        <taxon>Pseudomonadati</taxon>
        <taxon>Bacteroidota</taxon>
        <taxon>Bacteroidia</taxon>
        <taxon>Bacteroidales</taxon>
        <taxon>Bacteroidaceae</taxon>
        <taxon>Bacteroides</taxon>
    </lineage>
</organism>
<dbReference type="PANTHER" id="PTHR12558:SF13">
    <property type="entry name" value="CELL DIVISION CYCLE PROTEIN 27 HOMOLOG"/>
    <property type="match status" value="1"/>
</dbReference>
<feature type="repeat" description="TPR" evidence="1">
    <location>
        <begin position="377"/>
        <end position="410"/>
    </location>
</feature>
<dbReference type="PROSITE" id="PS50005">
    <property type="entry name" value="TPR"/>
    <property type="match status" value="3"/>
</dbReference>